<dbReference type="PROSITE" id="PS51257">
    <property type="entry name" value="PROKAR_LIPOPROTEIN"/>
    <property type="match status" value="1"/>
</dbReference>
<dbReference type="OrthoDB" id="5146489at2"/>
<dbReference type="AlphaFoldDB" id="C5BV76"/>
<feature type="region of interest" description="Disordered" evidence="1">
    <location>
        <begin position="25"/>
        <end position="61"/>
    </location>
</feature>
<dbReference type="STRING" id="471853.Bcav_2212"/>
<feature type="chain" id="PRO_5039393979" description="Lipoprotein" evidence="2">
    <location>
        <begin position="22"/>
        <end position="218"/>
    </location>
</feature>
<dbReference type="EMBL" id="CP001618">
    <property type="protein sequence ID" value="ACQ80463.1"/>
    <property type="molecule type" value="Genomic_DNA"/>
</dbReference>
<protein>
    <recommendedName>
        <fullName evidence="5">Lipoprotein</fullName>
    </recommendedName>
</protein>
<reference evidence="3 4" key="1">
    <citation type="journal article" date="2009" name="Stand. Genomic Sci.">
        <title>Complete genome sequence of Beutenbergia cavernae type strain (HKI 0122).</title>
        <authorList>
            <person name="Land M."/>
            <person name="Pukall R."/>
            <person name="Abt B."/>
            <person name="Goker M."/>
            <person name="Rohde M."/>
            <person name="Glavina Del Rio T."/>
            <person name="Tice H."/>
            <person name="Copeland A."/>
            <person name="Cheng J.F."/>
            <person name="Lucas S."/>
            <person name="Chen F."/>
            <person name="Nolan M."/>
            <person name="Bruce D."/>
            <person name="Goodwin L."/>
            <person name="Pitluck S."/>
            <person name="Ivanova N."/>
            <person name="Mavromatis K."/>
            <person name="Ovchinnikova G."/>
            <person name="Pati A."/>
            <person name="Chen A."/>
            <person name="Palaniappan K."/>
            <person name="Hauser L."/>
            <person name="Chang Y.J."/>
            <person name="Jefferies C.C."/>
            <person name="Saunders E."/>
            <person name="Brettin T."/>
            <person name="Detter J.C."/>
            <person name="Han C."/>
            <person name="Chain P."/>
            <person name="Bristow J."/>
            <person name="Eisen J.A."/>
            <person name="Markowitz V."/>
            <person name="Hugenholtz P."/>
            <person name="Kyrpides N.C."/>
            <person name="Klenk H.P."/>
            <person name="Lapidus A."/>
        </authorList>
    </citation>
    <scope>NUCLEOTIDE SEQUENCE [LARGE SCALE GENOMIC DNA]</scope>
    <source>
        <strain evidence="4">ATCC BAA-8 / DSM 12333 / NBRC 16432</strain>
    </source>
</reference>
<evidence type="ECO:0000313" key="4">
    <source>
        <dbReference type="Proteomes" id="UP000007962"/>
    </source>
</evidence>
<evidence type="ECO:0000256" key="2">
    <source>
        <dbReference type="SAM" id="SignalP"/>
    </source>
</evidence>
<accession>C5BV76</accession>
<dbReference type="KEGG" id="bcv:Bcav_2212"/>
<feature type="signal peptide" evidence="2">
    <location>
        <begin position="1"/>
        <end position="21"/>
    </location>
</feature>
<sequence>MRRTAAVVGAFLALLALTACVPDDPTGDPTSGGPGSASSSSDGQHRTPKPNQLCDTADKGEHDLPEVDFADVQWTVPSGFVSSSAYSEEFPLEGDYIGLYAGPDDGIDTLNALGIVVYPQLELGPLMDACSRISDEAIDARLAQYHEIAPSTVLEGPDRTEVAGLPAVMEVLELPDYSWRTYWIFGRDQMMQVVCQWTDHRDRVEAACVDLVASIRFG</sequence>
<dbReference type="HOGENOM" id="CLU_1264878_0_0_11"/>
<evidence type="ECO:0000313" key="3">
    <source>
        <dbReference type="EMBL" id="ACQ80463.1"/>
    </source>
</evidence>
<keyword evidence="4" id="KW-1185">Reference proteome</keyword>
<dbReference type="Proteomes" id="UP000007962">
    <property type="component" value="Chromosome"/>
</dbReference>
<name>C5BV76_BEUC1</name>
<evidence type="ECO:0000256" key="1">
    <source>
        <dbReference type="SAM" id="MobiDB-lite"/>
    </source>
</evidence>
<evidence type="ECO:0008006" key="5">
    <source>
        <dbReference type="Google" id="ProtNLM"/>
    </source>
</evidence>
<dbReference type="RefSeq" id="WP_015882703.1">
    <property type="nucleotide sequence ID" value="NC_012669.1"/>
</dbReference>
<proteinExistence type="predicted"/>
<gene>
    <name evidence="3" type="ordered locus">Bcav_2212</name>
</gene>
<dbReference type="eggNOG" id="ENOG5033ZXM">
    <property type="taxonomic scope" value="Bacteria"/>
</dbReference>
<keyword evidence="2" id="KW-0732">Signal</keyword>
<organism evidence="3 4">
    <name type="scientific">Beutenbergia cavernae (strain ATCC BAA-8 / DSM 12333 / CCUG 43141 / JCM 11478 / NBRC 16432 / NCIMB 13614 / HKI 0122)</name>
    <dbReference type="NCBI Taxonomy" id="471853"/>
    <lineage>
        <taxon>Bacteria</taxon>
        <taxon>Bacillati</taxon>
        <taxon>Actinomycetota</taxon>
        <taxon>Actinomycetes</taxon>
        <taxon>Micrococcales</taxon>
        <taxon>Beutenbergiaceae</taxon>
        <taxon>Beutenbergia</taxon>
    </lineage>
</organism>